<reference evidence="2 3" key="1">
    <citation type="submission" date="2019-03" db="EMBL/GenBank/DDBJ databases">
        <title>Genomics of glacier-inhabiting Cryobacterium strains.</title>
        <authorList>
            <person name="Liu Q."/>
            <person name="Xin Y.-H."/>
        </authorList>
    </citation>
    <scope>NUCLEOTIDE SEQUENCE [LARGE SCALE GENOMIC DNA]</scope>
    <source>
        <strain evidence="2 3">RHLT2-21</strain>
    </source>
</reference>
<comment type="caution">
    <text evidence="2">The sequence shown here is derived from an EMBL/GenBank/DDBJ whole genome shotgun (WGS) entry which is preliminary data.</text>
</comment>
<name>A0A4R8WBS2_9MICO</name>
<keyword evidence="1" id="KW-0812">Transmembrane</keyword>
<accession>A0A4R8WBS2</accession>
<proteinExistence type="predicted"/>
<organism evidence="2 3">
    <name type="scientific">Cryobacterium mannosilyticum</name>
    <dbReference type="NCBI Taxonomy" id="1259190"/>
    <lineage>
        <taxon>Bacteria</taxon>
        <taxon>Bacillati</taxon>
        <taxon>Actinomycetota</taxon>
        <taxon>Actinomycetes</taxon>
        <taxon>Micrococcales</taxon>
        <taxon>Microbacteriaceae</taxon>
        <taxon>Cryobacterium</taxon>
    </lineage>
</organism>
<keyword evidence="3" id="KW-1185">Reference proteome</keyword>
<dbReference type="AlphaFoldDB" id="A0A4R8WBS2"/>
<dbReference type="EMBL" id="SOFM01000027">
    <property type="protein sequence ID" value="TFC03611.1"/>
    <property type="molecule type" value="Genomic_DNA"/>
</dbReference>
<protein>
    <submittedName>
        <fullName evidence="2">DUF4229 domain-containing protein</fullName>
    </submittedName>
</protein>
<dbReference type="RefSeq" id="WP_134509052.1">
    <property type="nucleotide sequence ID" value="NZ_SOFM01000027.1"/>
</dbReference>
<dbReference type="Pfam" id="PF14012">
    <property type="entry name" value="DUF4229"/>
    <property type="match status" value="1"/>
</dbReference>
<sequence length="99" mass="10974">MKAVPAWVTYSVYRVLLFAVPLAILLALQITWWIAALVAALIGVCLSYLFLRTPRERVARGLYEARHPVAETAHPDAESEDAAIDRAAGDALQRERQGE</sequence>
<evidence type="ECO:0000256" key="1">
    <source>
        <dbReference type="SAM" id="Phobius"/>
    </source>
</evidence>
<gene>
    <name evidence="2" type="ORF">E3O32_09920</name>
</gene>
<feature type="transmembrane region" description="Helical" evidence="1">
    <location>
        <begin position="7"/>
        <end position="26"/>
    </location>
</feature>
<evidence type="ECO:0000313" key="3">
    <source>
        <dbReference type="Proteomes" id="UP000297643"/>
    </source>
</evidence>
<dbReference type="Proteomes" id="UP000297643">
    <property type="component" value="Unassembled WGS sequence"/>
</dbReference>
<keyword evidence="1" id="KW-1133">Transmembrane helix</keyword>
<keyword evidence="1" id="KW-0472">Membrane</keyword>
<feature type="transmembrane region" description="Helical" evidence="1">
    <location>
        <begin position="32"/>
        <end position="51"/>
    </location>
</feature>
<dbReference type="InterPro" id="IPR025323">
    <property type="entry name" value="DUF4229"/>
</dbReference>
<evidence type="ECO:0000313" key="2">
    <source>
        <dbReference type="EMBL" id="TFC03611.1"/>
    </source>
</evidence>